<proteinExistence type="predicted"/>
<dbReference type="OrthoDB" id="428467at2"/>
<dbReference type="EMBL" id="CP001287">
    <property type="protein sequence ID" value="ACK64912.1"/>
    <property type="molecule type" value="Genomic_DNA"/>
</dbReference>
<dbReference type="Gene3D" id="1.10.890.10">
    <property type="entry name" value="HNS-dependent expression A"/>
    <property type="match status" value="1"/>
</dbReference>
<organism evidence="5 6">
    <name type="scientific">Rippkaea orientalis (strain PCC 8801 / RF-1)</name>
    <name type="common">Cyanothece sp. (strain PCC 8801)</name>
    <dbReference type="NCBI Taxonomy" id="41431"/>
    <lineage>
        <taxon>Bacteria</taxon>
        <taxon>Bacillati</taxon>
        <taxon>Cyanobacteriota</taxon>
        <taxon>Cyanophyceae</taxon>
        <taxon>Oscillatoriophycideae</taxon>
        <taxon>Chroococcales</taxon>
        <taxon>Aphanothecaceae</taxon>
        <taxon>Rippkaea</taxon>
        <taxon>Rippkaea orientalis</taxon>
    </lineage>
</organism>
<evidence type="ECO:0000256" key="1">
    <source>
        <dbReference type="ARBA" id="ARBA00022729"/>
    </source>
</evidence>
<keyword evidence="3" id="KW-0143">Chaperone</keyword>
<protein>
    <submittedName>
        <fullName evidence="5">Uncharacterized protein</fullName>
    </submittedName>
</protein>
<dbReference type="Proteomes" id="UP000008204">
    <property type="component" value="Chromosome"/>
</dbReference>
<evidence type="ECO:0000313" key="6">
    <source>
        <dbReference type="Proteomes" id="UP000008204"/>
    </source>
</evidence>
<dbReference type="STRING" id="41431.PCC8801_0830"/>
<dbReference type="RefSeq" id="WP_012594188.1">
    <property type="nucleotide sequence ID" value="NC_011726.1"/>
</dbReference>
<reference evidence="6" key="1">
    <citation type="journal article" date="2011" name="MBio">
        <title>Novel metabolic attributes of the genus Cyanothece, comprising a group of unicellular nitrogen-fixing Cyanobacteria.</title>
        <authorList>
            <person name="Bandyopadhyay A."/>
            <person name="Elvitigala T."/>
            <person name="Welsh E."/>
            <person name="Stockel J."/>
            <person name="Liberton M."/>
            <person name="Min H."/>
            <person name="Sherman L.A."/>
            <person name="Pakrasi H.B."/>
        </authorList>
    </citation>
    <scope>NUCLEOTIDE SEQUENCE [LARGE SCALE GENOMIC DNA]</scope>
    <source>
        <strain evidence="6">PCC 8801</strain>
    </source>
</reference>
<sequence length="106" mass="11892">MKRIKALLSILVLTTVISGVGTSSSQAQENSGEMTVNLMEVTCRELFKASAEDKDLILVFYHGLVTAKKNQMVIDRTQLEQATDKITDYCIDNPKATLMTVFEKYR</sequence>
<keyword evidence="2" id="KW-0574">Periplasm</keyword>
<dbReference type="InterPro" id="IPR038303">
    <property type="entry name" value="HdeA/HdeB_sf"/>
</dbReference>
<dbReference type="Pfam" id="PF06411">
    <property type="entry name" value="HdeA"/>
    <property type="match status" value="1"/>
</dbReference>
<gene>
    <name evidence="5" type="ordered locus">PCC8801_0830</name>
</gene>
<evidence type="ECO:0000256" key="3">
    <source>
        <dbReference type="ARBA" id="ARBA00023186"/>
    </source>
</evidence>
<feature type="chain" id="PRO_5002858235" evidence="4">
    <location>
        <begin position="28"/>
        <end position="106"/>
    </location>
</feature>
<dbReference type="eggNOG" id="ENOG5033EZP">
    <property type="taxonomic scope" value="Bacteria"/>
</dbReference>
<evidence type="ECO:0000313" key="5">
    <source>
        <dbReference type="EMBL" id="ACK64912.1"/>
    </source>
</evidence>
<dbReference type="AlphaFoldDB" id="B7JYP2"/>
<accession>B7JYP2</accession>
<keyword evidence="6" id="KW-1185">Reference proteome</keyword>
<name>B7JYP2_RIPO1</name>
<evidence type="ECO:0000256" key="2">
    <source>
        <dbReference type="ARBA" id="ARBA00022764"/>
    </source>
</evidence>
<keyword evidence="1 4" id="KW-0732">Signal</keyword>
<dbReference type="KEGG" id="cyp:PCC8801_0830"/>
<dbReference type="InterPro" id="IPR010486">
    <property type="entry name" value="HNS-dep_expression_A/B"/>
</dbReference>
<evidence type="ECO:0000256" key="4">
    <source>
        <dbReference type="SAM" id="SignalP"/>
    </source>
</evidence>
<feature type="signal peptide" evidence="4">
    <location>
        <begin position="1"/>
        <end position="27"/>
    </location>
</feature>
<dbReference type="HOGENOM" id="CLU_171894_0_0_3"/>